<reference evidence="1 2" key="1">
    <citation type="submission" date="2014-04" db="EMBL/GenBank/DDBJ databases">
        <authorList>
            <consortium name="DOE Joint Genome Institute"/>
            <person name="Kuo A."/>
            <person name="Girlanda M."/>
            <person name="Perotto S."/>
            <person name="Kohler A."/>
            <person name="Nagy L.G."/>
            <person name="Floudas D."/>
            <person name="Copeland A."/>
            <person name="Barry K.W."/>
            <person name="Cichocki N."/>
            <person name="Veneault-Fourrey C."/>
            <person name="LaButti K."/>
            <person name="Lindquist E.A."/>
            <person name="Lipzen A."/>
            <person name="Lundell T."/>
            <person name="Morin E."/>
            <person name="Murat C."/>
            <person name="Sun H."/>
            <person name="Tunlid A."/>
            <person name="Henrissat B."/>
            <person name="Grigoriev I.V."/>
            <person name="Hibbett D.S."/>
            <person name="Martin F."/>
            <person name="Nordberg H.P."/>
            <person name="Cantor M.N."/>
            <person name="Hua S.X."/>
        </authorList>
    </citation>
    <scope>NUCLEOTIDE SEQUENCE [LARGE SCALE GENOMIC DNA]</scope>
    <source>
        <strain evidence="1 2">MUT 4182</strain>
    </source>
</reference>
<keyword evidence="2" id="KW-1185">Reference proteome</keyword>
<evidence type="ECO:0000313" key="1">
    <source>
        <dbReference type="EMBL" id="KIO31983.1"/>
    </source>
</evidence>
<proteinExistence type="predicted"/>
<dbReference type="EMBL" id="KN822958">
    <property type="protein sequence ID" value="KIO31983.1"/>
    <property type="molecule type" value="Genomic_DNA"/>
</dbReference>
<gene>
    <name evidence="1" type="ORF">M407DRAFT_53235</name>
</gene>
<reference evidence="2" key="2">
    <citation type="submission" date="2015-01" db="EMBL/GenBank/DDBJ databases">
        <title>Evolutionary Origins and Diversification of the Mycorrhizal Mutualists.</title>
        <authorList>
            <consortium name="DOE Joint Genome Institute"/>
            <consortium name="Mycorrhizal Genomics Consortium"/>
            <person name="Kohler A."/>
            <person name="Kuo A."/>
            <person name="Nagy L.G."/>
            <person name="Floudas D."/>
            <person name="Copeland A."/>
            <person name="Barry K.W."/>
            <person name="Cichocki N."/>
            <person name="Veneault-Fourrey C."/>
            <person name="LaButti K."/>
            <person name="Lindquist E.A."/>
            <person name="Lipzen A."/>
            <person name="Lundell T."/>
            <person name="Morin E."/>
            <person name="Murat C."/>
            <person name="Riley R."/>
            <person name="Ohm R."/>
            <person name="Sun H."/>
            <person name="Tunlid A."/>
            <person name="Henrissat B."/>
            <person name="Grigoriev I.V."/>
            <person name="Hibbett D.S."/>
            <person name="Martin F."/>
        </authorList>
    </citation>
    <scope>NUCLEOTIDE SEQUENCE [LARGE SCALE GENOMIC DNA]</scope>
    <source>
        <strain evidence="2">MUT 4182</strain>
    </source>
</reference>
<protein>
    <submittedName>
        <fullName evidence="1">Uncharacterized protein</fullName>
    </submittedName>
</protein>
<dbReference type="STRING" id="1051891.A0A0C3LDH0"/>
<dbReference type="OrthoDB" id="6039950at2759"/>
<evidence type="ECO:0000313" key="2">
    <source>
        <dbReference type="Proteomes" id="UP000054248"/>
    </source>
</evidence>
<name>A0A0C3LDH0_9AGAM</name>
<dbReference type="HOGENOM" id="CLU_1731170_0_0_1"/>
<dbReference type="Proteomes" id="UP000054248">
    <property type="component" value="Unassembled WGS sequence"/>
</dbReference>
<accession>A0A0C3LDH0</accession>
<feature type="non-terminal residue" evidence="1">
    <location>
        <position position="126"/>
    </location>
</feature>
<organism evidence="1 2">
    <name type="scientific">Tulasnella calospora MUT 4182</name>
    <dbReference type="NCBI Taxonomy" id="1051891"/>
    <lineage>
        <taxon>Eukaryota</taxon>
        <taxon>Fungi</taxon>
        <taxon>Dikarya</taxon>
        <taxon>Basidiomycota</taxon>
        <taxon>Agaricomycotina</taxon>
        <taxon>Agaricomycetes</taxon>
        <taxon>Cantharellales</taxon>
        <taxon>Tulasnellaceae</taxon>
        <taxon>Tulasnella</taxon>
    </lineage>
</organism>
<dbReference type="AlphaFoldDB" id="A0A0C3LDH0"/>
<feature type="non-terminal residue" evidence="1">
    <location>
        <position position="1"/>
    </location>
</feature>
<sequence>IPVNISHLFNNIAAGPGADFDPHYHSHFAAEHLPTTSFTYDGVKFILPSNWSDGQPDNLIPHGETIHLGKDSTYIRELHVLYAGDWIDGESGNKFTLNYEDGSSEQVEVSAKNWWTLHWLNQGVIR</sequence>